<proteinExistence type="predicted"/>
<dbReference type="EMBL" id="LXEQ01000033">
    <property type="protein sequence ID" value="OAT28130.1"/>
    <property type="molecule type" value="Genomic_DNA"/>
</dbReference>
<keyword evidence="2" id="KW-1185">Reference proteome</keyword>
<dbReference type="Proteomes" id="UP000078407">
    <property type="component" value="Unassembled WGS sequence"/>
</dbReference>
<organism evidence="1 2">
    <name type="scientific">Buttiauxella ferragutiae ATCC 51602</name>
    <dbReference type="NCBI Taxonomy" id="1354252"/>
    <lineage>
        <taxon>Bacteria</taxon>
        <taxon>Pseudomonadati</taxon>
        <taxon>Pseudomonadota</taxon>
        <taxon>Gammaproteobacteria</taxon>
        <taxon>Enterobacterales</taxon>
        <taxon>Enterobacteriaceae</taxon>
        <taxon>Buttiauxella</taxon>
    </lineage>
</organism>
<reference evidence="1 2" key="1">
    <citation type="submission" date="2016-04" db="EMBL/GenBank/DDBJ databases">
        <title>ATOL: Assembling a taxonomically balanced genome-scale reconstruction of the evolutionary history of the Enterobacteriaceae.</title>
        <authorList>
            <person name="Plunkett G.III."/>
            <person name="Neeno-Eckwall E.C."/>
            <person name="Glasner J.D."/>
            <person name="Perna N.T."/>
        </authorList>
    </citation>
    <scope>NUCLEOTIDE SEQUENCE [LARGE SCALE GENOMIC DNA]</scope>
    <source>
        <strain evidence="1 2">ATCC 51602</strain>
    </source>
</reference>
<sequence length="40" mass="4657">MIAKSQLIDETTVRRHLHDWLNGEKIKPENGDTTSDTLHR</sequence>
<name>A0ABX2W8X7_9ENTR</name>
<evidence type="ECO:0008006" key="3">
    <source>
        <dbReference type="Google" id="ProtNLM"/>
    </source>
</evidence>
<protein>
    <recommendedName>
        <fullName evidence="3">Transposase</fullName>
    </recommendedName>
</protein>
<accession>A0ABX2W8X7</accession>
<gene>
    <name evidence="1" type="ORF">M976_01969</name>
</gene>
<evidence type="ECO:0000313" key="1">
    <source>
        <dbReference type="EMBL" id="OAT28130.1"/>
    </source>
</evidence>
<evidence type="ECO:0000313" key="2">
    <source>
        <dbReference type="Proteomes" id="UP000078407"/>
    </source>
</evidence>
<dbReference type="RefSeq" id="WP_425266231.1">
    <property type="nucleotide sequence ID" value="NZ_LXEQ01000033.1"/>
</dbReference>
<comment type="caution">
    <text evidence="1">The sequence shown here is derived from an EMBL/GenBank/DDBJ whole genome shotgun (WGS) entry which is preliminary data.</text>
</comment>